<dbReference type="SUPFAM" id="SSF53067">
    <property type="entry name" value="Actin-like ATPase domain"/>
    <property type="match status" value="2"/>
</dbReference>
<protein>
    <submittedName>
        <fullName evidence="4">Uncharacterized protein</fullName>
    </submittedName>
</protein>
<evidence type="ECO:0000256" key="3">
    <source>
        <dbReference type="ARBA" id="ARBA00022840"/>
    </source>
</evidence>
<dbReference type="AlphaFoldDB" id="A0A8S3VI03"/>
<dbReference type="Pfam" id="PF00012">
    <property type="entry name" value="HSP70"/>
    <property type="match status" value="1"/>
</dbReference>
<keyword evidence="5" id="KW-1185">Reference proteome</keyword>
<keyword evidence="2" id="KW-0547">Nucleotide-binding</keyword>
<gene>
    <name evidence="4" type="ORF">MEDL_67698</name>
</gene>
<dbReference type="PANTHER" id="PTHR14187">
    <property type="entry name" value="ALPHA KINASE/ELONGATION FACTOR 2 KINASE"/>
    <property type="match status" value="1"/>
</dbReference>
<dbReference type="OrthoDB" id="6127299at2759"/>
<dbReference type="Gene3D" id="3.30.420.40">
    <property type="match status" value="2"/>
</dbReference>
<comment type="similarity">
    <text evidence="1">Belongs to the heat shock protein 70 family.</text>
</comment>
<dbReference type="PANTHER" id="PTHR14187:SF5">
    <property type="entry name" value="HEAT SHOCK 70 KDA PROTEIN 12A"/>
    <property type="match status" value="1"/>
</dbReference>
<dbReference type="EMBL" id="CAJPWZ010003302">
    <property type="protein sequence ID" value="CAG2256348.1"/>
    <property type="molecule type" value="Genomic_DNA"/>
</dbReference>
<evidence type="ECO:0000256" key="1">
    <source>
        <dbReference type="ARBA" id="ARBA00007381"/>
    </source>
</evidence>
<dbReference type="GO" id="GO:0005524">
    <property type="term" value="F:ATP binding"/>
    <property type="evidence" value="ECO:0007669"/>
    <property type="project" value="UniProtKB-KW"/>
</dbReference>
<reference evidence="4" key="1">
    <citation type="submission" date="2021-03" db="EMBL/GenBank/DDBJ databases">
        <authorList>
            <person name="Bekaert M."/>
        </authorList>
    </citation>
    <scope>NUCLEOTIDE SEQUENCE</scope>
</reference>
<evidence type="ECO:0000313" key="4">
    <source>
        <dbReference type="EMBL" id="CAG2256348.1"/>
    </source>
</evidence>
<accession>A0A8S3VI03</accession>
<evidence type="ECO:0000256" key="2">
    <source>
        <dbReference type="ARBA" id="ARBA00022741"/>
    </source>
</evidence>
<dbReference type="Proteomes" id="UP000683360">
    <property type="component" value="Unassembled WGS sequence"/>
</dbReference>
<organism evidence="4 5">
    <name type="scientific">Mytilus edulis</name>
    <name type="common">Blue mussel</name>
    <dbReference type="NCBI Taxonomy" id="6550"/>
    <lineage>
        <taxon>Eukaryota</taxon>
        <taxon>Metazoa</taxon>
        <taxon>Spiralia</taxon>
        <taxon>Lophotrochozoa</taxon>
        <taxon>Mollusca</taxon>
        <taxon>Bivalvia</taxon>
        <taxon>Autobranchia</taxon>
        <taxon>Pteriomorphia</taxon>
        <taxon>Mytilida</taxon>
        <taxon>Mytiloidea</taxon>
        <taxon>Mytilidae</taxon>
        <taxon>Mytilinae</taxon>
        <taxon>Mytilus</taxon>
    </lineage>
</organism>
<dbReference type="InterPro" id="IPR043129">
    <property type="entry name" value="ATPase_NBD"/>
</dbReference>
<dbReference type="InterPro" id="IPR013126">
    <property type="entry name" value="Hsp_70_fam"/>
</dbReference>
<dbReference type="GO" id="GO:0140662">
    <property type="term" value="F:ATP-dependent protein folding chaperone"/>
    <property type="evidence" value="ECO:0007669"/>
    <property type="project" value="InterPro"/>
</dbReference>
<dbReference type="Gene3D" id="3.90.640.10">
    <property type="entry name" value="Actin, Chain A, domain 4"/>
    <property type="match status" value="1"/>
</dbReference>
<sequence length="585" mass="67257">MRHEFKDDPMKIHANPVWKAGSRQFMSLKAPTSLLLDKDKEFLAFGYDAENQYAEVLLDGEKDDHYYFHRFKMNLHNNKNITADMILEDVTGKPLTAIQVFKLSIKFLVDHLLETLDKQGTGVNHNEVQWVLTVPAIWRDAAKQFMRSSAEQAGIPPDKLILALEPETASIFCQYLPVEKLKAEKAFTMSAQGTEYMVVDLGGGTADITVHRKAANGQLIEKHRATGNDCGGTSVDKRFFKILEDIVGESTMQFLRENDPLAYLDIEREFEAVKRTVETKKKGKVNMTIPVVSLDKVCRKDHSKDFEQLVKSSKYSNEIKLLGDKMRMDADAMRNIFKPSIDKIISLLKEVLSNRHTKGISHFLMVGFSECQLIHDAVKQEFPKKRIITPEDAGMCVLKGAVLFGHNPTYIKSRIMRFSYGVKTSLPFDDRKFDRKHLVVMDGEERCDNIFSVIVSKDESVEAGTKIKRSYFTPYKHQDKMDFMIYISDDYNPAYVDDESCNLLCKPTITFTDTCEETKWVDVEYVFGNTEIGITAVDRNSGKEISAKFNLIEPYQTNRLFFVRRIWFYKFFTAYYFNLEKKDHG</sequence>
<dbReference type="CDD" id="cd10229">
    <property type="entry name" value="ASKHA_NBD_HSP70_HSPA12"/>
    <property type="match status" value="1"/>
</dbReference>
<evidence type="ECO:0000313" key="5">
    <source>
        <dbReference type="Proteomes" id="UP000683360"/>
    </source>
</evidence>
<name>A0A8S3VI03_MYTED</name>
<proteinExistence type="inferred from homology"/>
<comment type="caution">
    <text evidence="4">The sequence shown here is derived from an EMBL/GenBank/DDBJ whole genome shotgun (WGS) entry which is preliminary data.</text>
</comment>
<keyword evidence="3" id="KW-0067">ATP-binding</keyword>